<dbReference type="InterPro" id="IPR024399">
    <property type="entry name" value="DUF2628"/>
</dbReference>
<evidence type="ECO:0000313" key="3">
    <source>
        <dbReference type="Proteomes" id="UP001549097"/>
    </source>
</evidence>
<dbReference type="EMBL" id="JBEPMP010000001">
    <property type="protein sequence ID" value="MET3726957.1"/>
    <property type="molecule type" value="Genomic_DNA"/>
</dbReference>
<evidence type="ECO:0008006" key="4">
    <source>
        <dbReference type="Google" id="ProtNLM"/>
    </source>
</evidence>
<comment type="caution">
    <text evidence="2">The sequence shown here is derived from an EMBL/GenBank/DDBJ whole genome shotgun (WGS) entry which is preliminary data.</text>
</comment>
<evidence type="ECO:0000256" key="1">
    <source>
        <dbReference type="SAM" id="Phobius"/>
    </source>
</evidence>
<name>A0ABV2LEE0_9BACL</name>
<sequence>MDHTQGGTSYSSDRMLDSGEQAKLGEFVGEKKRDFYFSKWQKDNSWNWAAFFLPLFWLGYRKMLKPVIYILLGFLVIDIIILFLGIDGAAISRGLGYGLAGALGITGNMFYRKHAEKQVQEVNQLSISEEEKMHELRKRGGTSRKGAFLAVLMFIGYLAITLVLTLTLA</sequence>
<dbReference type="RefSeq" id="WP_198768441.1">
    <property type="nucleotide sequence ID" value="NZ_JAEACF010000001.1"/>
</dbReference>
<dbReference type="Proteomes" id="UP001549097">
    <property type="component" value="Unassembled WGS sequence"/>
</dbReference>
<keyword evidence="1" id="KW-1133">Transmembrane helix</keyword>
<keyword evidence="1" id="KW-0812">Transmembrane</keyword>
<reference evidence="2 3" key="1">
    <citation type="submission" date="2024-06" db="EMBL/GenBank/DDBJ databases">
        <title>Genomic Encyclopedia of Type Strains, Phase IV (KMG-IV): sequencing the most valuable type-strain genomes for metagenomic binning, comparative biology and taxonomic classification.</title>
        <authorList>
            <person name="Goeker M."/>
        </authorList>
    </citation>
    <scope>NUCLEOTIDE SEQUENCE [LARGE SCALE GENOMIC DNA]</scope>
    <source>
        <strain evidence="2 3">DSM 100124</strain>
    </source>
</reference>
<organism evidence="2 3">
    <name type="scientific">Fictibacillus halophilus</name>
    <dbReference type="NCBI Taxonomy" id="1610490"/>
    <lineage>
        <taxon>Bacteria</taxon>
        <taxon>Bacillati</taxon>
        <taxon>Bacillota</taxon>
        <taxon>Bacilli</taxon>
        <taxon>Bacillales</taxon>
        <taxon>Fictibacillaceae</taxon>
        <taxon>Fictibacillus</taxon>
    </lineage>
</organism>
<keyword evidence="1" id="KW-0472">Membrane</keyword>
<protein>
    <recommendedName>
        <fullName evidence="4">DUF2628 domain-containing protein</fullName>
    </recommendedName>
</protein>
<accession>A0ABV2LEE0</accession>
<proteinExistence type="predicted"/>
<feature type="transmembrane region" description="Helical" evidence="1">
    <location>
        <begin position="147"/>
        <end position="168"/>
    </location>
</feature>
<gene>
    <name evidence="2" type="ORF">ABID52_000538</name>
</gene>
<keyword evidence="3" id="KW-1185">Reference proteome</keyword>
<feature type="transmembrane region" description="Helical" evidence="1">
    <location>
        <begin position="92"/>
        <end position="111"/>
    </location>
</feature>
<feature type="transmembrane region" description="Helical" evidence="1">
    <location>
        <begin position="45"/>
        <end position="60"/>
    </location>
</feature>
<feature type="transmembrane region" description="Helical" evidence="1">
    <location>
        <begin position="67"/>
        <end position="86"/>
    </location>
</feature>
<evidence type="ECO:0000313" key="2">
    <source>
        <dbReference type="EMBL" id="MET3726957.1"/>
    </source>
</evidence>
<dbReference type="Pfam" id="PF10947">
    <property type="entry name" value="DUF2628"/>
    <property type="match status" value="1"/>
</dbReference>